<evidence type="ECO:0000259" key="2">
    <source>
        <dbReference type="Pfam" id="PF13273"/>
    </source>
</evidence>
<accession>A0ABY4GJ27</accession>
<name>A0ABY4GJ27_9BACI</name>
<dbReference type="Proteomes" id="UP000831537">
    <property type="component" value="Chromosome"/>
</dbReference>
<proteinExistence type="predicted"/>
<keyword evidence="1" id="KW-1133">Transmembrane helix</keyword>
<feature type="transmembrane region" description="Helical" evidence="1">
    <location>
        <begin position="62"/>
        <end position="88"/>
    </location>
</feature>
<keyword evidence="1" id="KW-0472">Membrane</keyword>
<feature type="domain" description="DUF4064" evidence="2">
    <location>
        <begin position="2"/>
        <end position="109"/>
    </location>
</feature>
<keyword evidence="1" id="KW-0812">Transmembrane</keyword>
<evidence type="ECO:0000313" key="3">
    <source>
        <dbReference type="EMBL" id="UOQ84234.1"/>
    </source>
</evidence>
<feature type="transmembrane region" description="Helical" evidence="1">
    <location>
        <begin position="7"/>
        <end position="27"/>
    </location>
</feature>
<dbReference type="InterPro" id="IPR025273">
    <property type="entry name" value="DUF4064"/>
</dbReference>
<keyword evidence="4" id="KW-1185">Reference proteome</keyword>
<evidence type="ECO:0000313" key="4">
    <source>
        <dbReference type="Proteomes" id="UP000831537"/>
    </source>
</evidence>
<sequence>MKRTVEVVLAIIGACVYGFGILFGGIFRMMEGQEGFMQEILAQNPNLNQGDIANLEMQIPNAIGTIGTVIIVGSLISIIAGIVAMFFFRGNSKPMAASIILLVVGAGTTLITFGGAIFAGIFYVIAGIMGLVRKPKQDVITQY</sequence>
<dbReference type="Pfam" id="PF13273">
    <property type="entry name" value="DUF4064"/>
    <property type="match status" value="1"/>
</dbReference>
<reference evidence="3 4" key="1">
    <citation type="submission" date="2022-04" db="EMBL/GenBank/DDBJ databases">
        <title>Gracilibacillus sp. isolated from saltern.</title>
        <authorList>
            <person name="Won M."/>
            <person name="Lee C.-M."/>
            <person name="Woen H.-Y."/>
            <person name="Kwon S.-W."/>
        </authorList>
    </citation>
    <scope>NUCLEOTIDE SEQUENCE [LARGE SCALE GENOMIC DNA]</scope>
    <source>
        <strain evidence="3 4">SSPM10-3</strain>
    </source>
</reference>
<evidence type="ECO:0000256" key="1">
    <source>
        <dbReference type="SAM" id="Phobius"/>
    </source>
</evidence>
<dbReference type="RefSeq" id="WP_244741701.1">
    <property type="nucleotide sequence ID" value="NZ_CP095071.1"/>
</dbReference>
<feature type="transmembrane region" description="Helical" evidence="1">
    <location>
        <begin position="100"/>
        <end position="126"/>
    </location>
</feature>
<dbReference type="EMBL" id="CP095071">
    <property type="protein sequence ID" value="UOQ84234.1"/>
    <property type="molecule type" value="Genomic_DNA"/>
</dbReference>
<gene>
    <name evidence="3" type="ORF">MUN87_16185</name>
</gene>
<protein>
    <submittedName>
        <fullName evidence="3">DUF4064 domain-containing protein</fullName>
    </submittedName>
</protein>
<organism evidence="3 4">
    <name type="scientific">Gracilibacillus salinarum</name>
    <dbReference type="NCBI Taxonomy" id="2932255"/>
    <lineage>
        <taxon>Bacteria</taxon>
        <taxon>Bacillati</taxon>
        <taxon>Bacillota</taxon>
        <taxon>Bacilli</taxon>
        <taxon>Bacillales</taxon>
        <taxon>Bacillaceae</taxon>
        <taxon>Gracilibacillus</taxon>
    </lineage>
</organism>